<evidence type="ECO:0000313" key="2">
    <source>
        <dbReference type="Proteomes" id="UP000474802"/>
    </source>
</evidence>
<comment type="caution">
    <text evidence="1">The sequence shown here is derived from an EMBL/GenBank/DDBJ whole genome shotgun (WGS) entry which is preliminary data.</text>
</comment>
<accession>A0A6M1SNK2</accession>
<keyword evidence="2" id="KW-1185">Reference proteome</keyword>
<reference evidence="1 2" key="2">
    <citation type="submission" date="2020-03" db="EMBL/GenBank/DDBJ databases">
        <title>Devosia chinhatensis sp. nov., isolated from a hexachlorocyclohexane (HCH) dump site in India.</title>
        <authorList>
            <person name="Kumar M."/>
            <person name="Lal R."/>
        </authorList>
    </citation>
    <scope>NUCLEOTIDE SEQUENCE [LARGE SCALE GENOMIC DNA]</scope>
    <source>
        <strain evidence="1 2">H239</strain>
    </source>
</reference>
<proteinExistence type="predicted"/>
<gene>
    <name evidence="1" type="ORF">G5575_14530</name>
</gene>
<organism evidence="1 2">
    <name type="scientific">Devosia aurantiaca</name>
    <dbReference type="NCBI Taxonomy" id="2714858"/>
    <lineage>
        <taxon>Bacteria</taxon>
        <taxon>Pseudomonadati</taxon>
        <taxon>Pseudomonadota</taxon>
        <taxon>Alphaproteobacteria</taxon>
        <taxon>Hyphomicrobiales</taxon>
        <taxon>Devosiaceae</taxon>
        <taxon>Devosia</taxon>
    </lineage>
</organism>
<dbReference type="RefSeq" id="WP_164534964.1">
    <property type="nucleotide sequence ID" value="NZ_JAALFG010000003.1"/>
</dbReference>
<dbReference type="EMBL" id="JAALFG010000003">
    <property type="protein sequence ID" value="NGP18710.1"/>
    <property type="molecule type" value="Genomic_DNA"/>
</dbReference>
<dbReference type="Proteomes" id="UP000474802">
    <property type="component" value="Unassembled WGS sequence"/>
</dbReference>
<dbReference type="AlphaFoldDB" id="A0A6M1SNK2"/>
<name>A0A6M1SNK2_9HYPH</name>
<protein>
    <submittedName>
        <fullName evidence="1">Uncharacterized protein</fullName>
    </submittedName>
</protein>
<sequence>MAINQKIMGPKRLIATRGKAWLSIGPMRQKAIKTKREVADALPQGPLVAEFCLA</sequence>
<reference evidence="1 2" key="1">
    <citation type="submission" date="2020-02" db="EMBL/GenBank/DDBJ databases">
        <authorList>
            <person name="Khan S.A."/>
            <person name="Jeon C.O."/>
            <person name="Chun B.H."/>
        </authorList>
    </citation>
    <scope>NUCLEOTIDE SEQUENCE [LARGE SCALE GENOMIC DNA]</scope>
    <source>
        <strain evidence="1 2">H239</strain>
    </source>
</reference>
<evidence type="ECO:0000313" key="1">
    <source>
        <dbReference type="EMBL" id="NGP18710.1"/>
    </source>
</evidence>